<dbReference type="KEGG" id="amn:RAM_24595"/>
<dbReference type="InterPro" id="IPR011748">
    <property type="entry name" value="Unchr_phage_tail-like"/>
</dbReference>
<proteinExistence type="predicted"/>
<organism evidence="2 3">
    <name type="scientific">Amycolatopsis mediterranei (strain S699)</name>
    <name type="common">Nocardia mediterranei</name>
    <dbReference type="NCBI Taxonomy" id="713604"/>
    <lineage>
        <taxon>Bacteria</taxon>
        <taxon>Bacillati</taxon>
        <taxon>Actinomycetota</taxon>
        <taxon>Actinomycetes</taxon>
        <taxon>Pseudonocardiales</taxon>
        <taxon>Pseudonocardiaceae</taxon>
        <taxon>Amycolatopsis</taxon>
    </lineage>
</organism>
<dbReference type="Proteomes" id="UP000006138">
    <property type="component" value="Chromosome"/>
</dbReference>
<evidence type="ECO:0000313" key="2">
    <source>
        <dbReference type="EMBL" id="AEK43397.1"/>
    </source>
</evidence>
<reference evidence="2 3" key="1">
    <citation type="journal article" date="2011" name="J. Bacteriol.">
        <title>Whole genome sequence of the rifamycin B-producing strain Amycolatopsis mediterranei S699.</title>
        <authorList>
            <person name="Verma M."/>
            <person name="Kaur J."/>
            <person name="Kumar M."/>
            <person name="Kumari K."/>
            <person name="Saxena A."/>
            <person name="Anand S."/>
            <person name="Nigam A."/>
            <person name="Ravi V."/>
            <person name="Raghuvanshi S."/>
            <person name="Khurana P."/>
            <person name="Tyagi A.K."/>
            <person name="Khurana J.P."/>
            <person name="Lal R."/>
        </authorList>
    </citation>
    <scope>NUCLEOTIDE SEQUENCE [LARGE SCALE GENOMIC DNA]</scope>
    <source>
        <strain evidence="2 3">S699</strain>
    </source>
</reference>
<dbReference type="NCBIfam" id="TIGR02242">
    <property type="entry name" value="tail_TIGR02242"/>
    <property type="match status" value="1"/>
</dbReference>
<dbReference type="AlphaFoldDB" id="A0A9R0NZA3"/>
<evidence type="ECO:0000256" key="1">
    <source>
        <dbReference type="SAM" id="MobiDB-lite"/>
    </source>
</evidence>
<evidence type="ECO:0008006" key="4">
    <source>
        <dbReference type="Google" id="ProtNLM"/>
    </source>
</evidence>
<protein>
    <recommendedName>
        <fullName evidence="4">Baseplate protein J-like domain-containing protein</fullName>
    </recommendedName>
</protein>
<accession>A0A9R0NZA3</accession>
<dbReference type="InterPro" id="IPR011749">
    <property type="entry name" value="CHP02243"/>
</dbReference>
<gene>
    <name evidence="2" type="ordered locus">RAM_24595</name>
</gene>
<dbReference type="Pfam" id="PF09684">
    <property type="entry name" value="Tail_P2_I"/>
    <property type="match status" value="1"/>
</dbReference>
<dbReference type="InterPro" id="IPR006521">
    <property type="entry name" value="Tail_protein_I"/>
</dbReference>
<name>A0A9R0NZA3_AMYMS</name>
<feature type="region of interest" description="Disordered" evidence="1">
    <location>
        <begin position="603"/>
        <end position="656"/>
    </location>
</feature>
<sequence>MTLPMPNLDDRRFQDLVDEAKYLVQRNCPEWTDHNVSDPGVTLIETFAQMVDQLLYRLNRVPDLHYLRFLDLIGVRLFPPAAARTDVTFWLSAARDVPVVVAAGKQVASVRNEVEDPVVFTVERTLNIVPCSFAHLATSTADTGQPPVDRTDELLVGGGPAAFGETPAPGDAVLFGLSDAVPGCAVLLRLDCEVEGQGVDPRDPPWLWEAWDGTGWAACEVDRDSTAAFNRSGDIVVHVPPGHAMSVLARQRAGWLRCRLVEANRNQPFYQRSPRLHAVEASTIGGTVAAVHAEIVRNEIVGTSDGTPGQRFPLGRPPVVVGDGELVVEVSGPDGWQQWTEVRSFADSGPDDRHVMLDRVGGQVAFGPAVRQPEGGLRYYGAFPPKSAAIRVPEYRSGGGRRGNVAREVLEVQRDPIPFVSSVVNRRPAIGGVDGESVQDAAVRGPLLLRTRDRAVTAEDYEQLAREAAPEAARVRCIPAHGADGRETGAIRVLVVPAVPDTGELAFATLMLEAGMRGRIERHLGERRCVGALVSVEPPFYQGVTVVARLRARRRTTAGTLGARASQALYDYFNPISGGPDGDGWPFGRPVQSGEVFADAAAASRGRAGGGRASVRREPDHPRTRRAGRPARPAAQRAGVLVRAPGPGPGGGRMRTGIPGLPSPHPIGEQLPSVYAEDRFVQGFTGALDEVLAPVISTLDNFSGYLDPGVAPADFVGWLAHWVALGVDESWHPDQLRQLVTRSVELHRWRGTRRGLTEHVRLLTGGAVEVTDSGGVVADPQPGAPLPDPGPPWVQVRVRVPDPARVDVRRLTATVVDAVPAHVRVTVEVLEG</sequence>
<evidence type="ECO:0000313" key="3">
    <source>
        <dbReference type="Proteomes" id="UP000006138"/>
    </source>
</evidence>
<dbReference type="EMBL" id="CP002896">
    <property type="protein sequence ID" value="AEK43397.1"/>
    <property type="molecule type" value="Genomic_DNA"/>
</dbReference>
<dbReference type="NCBIfam" id="TIGR02243">
    <property type="entry name" value="putative baseplate assembly protein"/>
    <property type="match status" value="1"/>
</dbReference>
<keyword evidence="3" id="KW-1185">Reference proteome</keyword>